<protein>
    <submittedName>
        <fullName evidence="1">Uncharacterized protein</fullName>
    </submittedName>
</protein>
<dbReference type="AlphaFoldDB" id="A0A0F9P7J9"/>
<sequence>MAKLSEAQRLADDLAFWLWLVKRPTTGTLIEGPFLDWHATPAGREALR</sequence>
<name>A0A0F9P7J9_9ZZZZ</name>
<gene>
    <name evidence="1" type="ORF">LCGC14_0878390</name>
</gene>
<dbReference type="EMBL" id="LAZR01002749">
    <property type="protein sequence ID" value="KKN26074.1"/>
    <property type="molecule type" value="Genomic_DNA"/>
</dbReference>
<evidence type="ECO:0000313" key="1">
    <source>
        <dbReference type="EMBL" id="KKN26074.1"/>
    </source>
</evidence>
<comment type="caution">
    <text evidence="1">The sequence shown here is derived from an EMBL/GenBank/DDBJ whole genome shotgun (WGS) entry which is preliminary data.</text>
</comment>
<organism evidence="1">
    <name type="scientific">marine sediment metagenome</name>
    <dbReference type="NCBI Taxonomy" id="412755"/>
    <lineage>
        <taxon>unclassified sequences</taxon>
        <taxon>metagenomes</taxon>
        <taxon>ecological metagenomes</taxon>
    </lineage>
</organism>
<reference evidence="1" key="1">
    <citation type="journal article" date="2015" name="Nature">
        <title>Complex archaea that bridge the gap between prokaryotes and eukaryotes.</title>
        <authorList>
            <person name="Spang A."/>
            <person name="Saw J.H."/>
            <person name="Jorgensen S.L."/>
            <person name="Zaremba-Niedzwiedzka K."/>
            <person name="Martijn J."/>
            <person name="Lind A.E."/>
            <person name="van Eijk R."/>
            <person name="Schleper C."/>
            <person name="Guy L."/>
            <person name="Ettema T.J."/>
        </authorList>
    </citation>
    <scope>NUCLEOTIDE SEQUENCE</scope>
</reference>
<proteinExistence type="predicted"/>
<accession>A0A0F9P7J9</accession>